<accession>A0A6L5XCM4</accession>
<dbReference type="AlphaFoldDB" id="A0A6L5XCM4"/>
<gene>
    <name evidence="1" type="ORF">FYJ29_00305</name>
</gene>
<dbReference type="EMBL" id="VULT01000001">
    <property type="protein sequence ID" value="MSS16222.1"/>
    <property type="molecule type" value="Genomic_DNA"/>
</dbReference>
<evidence type="ECO:0000313" key="1">
    <source>
        <dbReference type="EMBL" id="MSS16222.1"/>
    </source>
</evidence>
<keyword evidence="2" id="KW-1185">Reference proteome</keyword>
<dbReference type="RefSeq" id="WP_154327992.1">
    <property type="nucleotide sequence ID" value="NZ_CP045696.1"/>
</dbReference>
<comment type="caution">
    <text evidence="1">The sequence shown here is derived from an EMBL/GenBank/DDBJ whole genome shotgun (WGS) entry which is preliminary data.</text>
</comment>
<name>A0A6L5XCM4_9BACT</name>
<reference evidence="1 2" key="1">
    <citation type="submission" date="2019-08" db="EMBL/GenBank/DDBJ databases">
        <title>In-depth cultivation of the pig gut microbiome towards novel bacterial diversity and tailored functional studies.</title>
        <authorList>
            <person name="Wylensek D."/>
            <person name="Hitch T.C.A."/>
            <person name="Clavel T."/>
        </authorList>
    </citation>
    <scope>NUCLEOTIDE SEQUENCE [LARGE SCALE GENOMIC DNA]</scope>
    <source>
        <strain evidence="1 2">Oil-RF-744-WCA-WT-10</strain>
    </source>
</reference>
<proteinExistence type="predicted"/>
<organism evidence="1 2">
    <name type="scientific">Sodaliphilus pleomorphus</name>
    <dbReference type="NCBI Taxonomy" id="2606626"/>
    <lineage>
        <taxon>Bacteria</taxon>
        <taxon>Pseudomonadati</taxon>
        <taxon>Bacteroidota</taxon>
        <taxon>Bacteroidia</taxon>
        <taxon>Bacteroidales</taxon>
        <taxon>Muribaculaceae</taxon>
        <taxon>Sodaliphilus</taxon>
    </lineage>
</organism>
<sequence length="94" mass="11382">MSKEKYNFELRLSYTTTLQSRFNGTFQDARLRGDRIASRMGRTRLYAYNEKLRRWEMLGTFLGHMRYLNKWGEENIIKSDYSCLIRVIKTQETK</sequence>
<dbReference type="Proteomes" id="UP000483362">
    <property type="component" value="Unassembled WGS sequence"/>
</dbReference>
<protein>
    <submittedName>
        <fullName evidence="1">Uncharacterized protein</fullName>
    </submittedName>
</protein>
<evidence type="ECO:0000313" key="2">
    <source>
        <dbReference type="Proteomes" id="UP000483362"/>
    </source>
</evidence>